<reference evidence="2" key="1">
    <citation type="journal article" date="2013" name="Genome Announc.">
        <title>Genome sequence of the basidiomycetous yeast Pseudozyma antarctica T-34, a producer of the glycolipid biosurfactants mannosylerythritol lipids.</title>
        <authorList>
            <person name="Morita T."/>
            <person name="Koike H."/>
            <person name="Koyama Y."/>
            <person name="Hagiwara H."/>
            <person name="Ito E."/>
            <person name="Fukuoka T."/>
            <person name="Imura T."/>
            <person name="Machida M."/>
            <person name="Kitamoto D."/>
        </authorList>
    </citation>
    <scope>NUCLEOTIDE SEQUENCE [LARGE SCALE GENOMIC DNA]</scope>
    <source>
        <strain evidence="2">T-34</strain>
    </source>
</reference>
<protein>
    <submittedName>
        <fullName evidence="1">Uncharacterized protein</fullName>
    </submittedName>
</protein>
<dbReference type="EMBL" id="DF196781">
    <property type="protein sequence ID" value="GAC75413.1"/>
    <property type="molecule type" value="Genomic_DNA"/>
</dbReference>
<organism evidence="1 2">
    <name type="scientific">Pseudozyma antarctica (strain T-34)</name>
    <name type="common">Yeast</name>
    <name type="synonym">Candida antarctica</name>
    <dbReference type="NCBI Taxonomy" id="1151754"/>
    <lineage>
        <taxon>Eukaryota</taxon>
        <taxon>Fungi</taxon>
        <taxon>Dikarya</taxon>
        <taxon>Basidiomycota</taxon>
        <taxon>Ustilaginomycotina</taxon>
        <taxon>Ustilaginomycetes</taxon>
        <taxon>Ustilaginales</taxon>
        <taxon>Ustilaginaceae</taxon>
        <taxon>Moesziomyces</taxon>
    </lineage>
</organism>
<proteinExistence type="predicted"/>
<gene>
    <name evidence="1" type="ORF">PANT_15c00065</name>
</gene>
<accession>M9MEL3</accession>
<sequence>MMHSAFLAPNIASMMGLSSLAIDAHPLTNLSATKPAVYMKMLVQTPLFVLLATLFEPLGGLAIPAGGFSDIVESSSSSKGRPDIQLEASPMGSESTQYYTRILNSHLRDLGPQHAATAWPAPQGGTYVHDSVPWVHNDLLSNRENRRLMYLGMTPDNKRKVYANVMLERGRGEAPNVAIVSTPKVWNSMGAKMQLHTFAEVDSYQPSALQEAVSTHFNTGKLNSLASRFLPMDAQGRFEALVGRRPTF</sequence>
<name>M9MEL3_PSEA3</name>
<evidence type="ECO:0000313" key="1">
    <source>
        <dbReference type="EMBL" id="GAC75413.1"/>
    </source>
</evidence>
<dbReference type="AlphaFoldDB" id="M9MEL3"/>
<dbReference type="Proteomes" id="UP000011976">
    <property type="component" value="Unassembled WGS sequence"/>
</dbReference>
<dbReference type="OrthoDB" id="2548654at2759"/>
<evidence type="ECO:0000313" key="2">
    <source>
        <dbReference type="Proteomes" id="UP000011976"/>
    </source>
</evidence>